<sequence length="63" mass="7466">MAGHGADTMHHTKFVVYQAGKWHKGAATLMGSVMWFWMMYRAKEDLPYLMTKHKPWHERNHGH</sequence>
<reference evidence="1 2" key="1">
    <citation type="submission" date="2009-11" db="EMBL/GenBank/DDBJ databases">
        <title>Annotation of Allomyces macrogynus ATCC 38327.</title>
        <authorList>
            <consortium name="The Broad Institute Genome Sequencing Platform"/>
            <person name="Russ C."/>
            <person name="Cuomo C."/>
            <person name="Burger G."/>
            <person name="Gray M.W."/>
            <person name="Holland P.W.H."/>
            <person name="King N."/>
            <person name="Lang F.B.F."/>
            <person name="Roger A.J."/>
            <person name="Ruiz-Trillo I."/>
            <person name="Young S.K."/>
            <person name="Zeng Q."/>
            <person name="Gargeya S."/>
            <person name="Fitzgerald M."/>
            <person name="Haas B."/>
            <person name="Abouelleil A."/>
            <person name="Alvarado L."/>
            <person name="Arachchi H.M."/>
            <person name="Berlin A."/>
            <person name="Chapman S.B."/>
            <person name="Gearin G."/>
            <person name="Goldberg J."/>
            <person name="Griggs A."/>
            <person name="Gujja S."/>
            <person name="Hansen M."/>
            <person name="Heiman D."/>
            <person name="Howarth C."/>
            <person name="Larimer J."/>
            <person name="Lui A."/>
            <person name="MacDonald P.J.P."/>
            <person name="McCowen C."/>
            <person name="Montmayeur A."/>
            <person name="Murphy C."/>
            <person name="Neiman D."/>
            <person name="Pearson M."/>
            <person name="Priest M."/>
            <person name="Roberts A."/>
            <person name="Saif S."/>
            <person name="Shea T."/>
            <person name="Sisk P."/>
            <person name="Stolte C."/>
            <person name="Sykes S."/>
            <person name="Wortman J."/>
            <person name="Nusbaum C."/>
            <person name="Birren B."/>
        </authorList>
    </citation>
    <scope>NUCLEOTIDE SEQUENCE [LARGE SCALE GENOMIC DNA]</scope>
    <source>
        <strain evidence="1 2">ATCC 38327</strain>
    </source>
</reference>
<dbReference type="PANTHER" id="PTHR36987:SF1">
    <property type="entry name" value="NADH DEHYDROGENASE [UBIQUINONE] 1 BETA SUBCOMPLEX SUBUNIT 2"/>
    <property type="match status" value="1"/>
</dbReference>
<protein>
    <recommendedName>
        <fullName evidence="3">NADH dehydrogenase [ubiquinone] 1 beta subcomplex subunit 2</fullName>
    </recommendedName>
</protein>
<gene>
    <name evidence="1" type="ORF">AMAG_15908</name>
</gene>
<dbReference type="GO" id="GO:0045271">
    <property type="term" value="C:respiratory chain complex I"/>
    <property type="evidence" value="ECO:0007669"/>
    <property type="project" value="InterPro"/>
</dbReference>
<accession>A0A0L0TBP6</accession>
<dbReference type="OrthoDB" id="531564at2759"/>
<dbReference type="AlphaFoldDB" id="A0A0L0TBP6"/>
<evidence type="ECO:0000313" key="2">
    <source>
        <dbReference type="Proteomes" id="UP000054350"/>
    </source>
</evidence>
<dbReference type="EMBL" id="GG745376">
    <property type="protein sequence ID" value="KNE71964.1"/>
    <property type="molecule type" value="Genomic_DNA"/>
</dbReference>
<dbReference type="VEuPathDB" id="FungiDB:AMAG_15908"/>
<dbReference type="GO" id="GO:0005743">
    <property type="term" value="C:mitochondrial inner membrane"/>
    <property type="evidence" value="ECO:0007669"/>
    <property type="project" value="InterPro"/>
</dbReference>
<reference evidence="2" key="2">
    <citation type="submission" date="2009-11" db="EMBL/GenBank/DDBJ databases">
        <title>The Genome Sequence of Allomyces macrogynus strain ATCC 38327.</title>
        <authorList>
            <consortium name="The Broad Institute Genome Sequencing Platform"/>
            <person name="Russ C."/>
            <person name="Cuomo C."/>
            <person name="Shea T."/>
            <person name="Young S.K."/>
            <person name="Zeng Q."/>
            <person name="Koehrsen M."/>
            <person name="Haas B."/>
            <person name="Borodovsky M."/>
            <person name="Guigo R."/>
            <person name="Alvarado L."/>
            <person name="Berlin A."/>
            <person name="Borenstein D."/>
            <person name="Chen Z."/>
            <person name="Engels R."/>
            <person name="Freedman E."/>
            <person name="Gellesch M."/>
            <person name="Goldberg J."/>
            <person name="Griggs A."/>
            <person name="Gujja S."/>
            <person name="Heiman D."/>
            <person name="Hepburn T."/>
            <person name="Howarth C."/>
            <person name="Jen D."/>
            <person name="Larson L."/>
            <person name="Lewis B."/>
            <person name="Mehta T."/>
            <person name="Park D."/>
            <person name="Pearson M."/>
            <person name="Roberts A."/>
            <person name="Saif S."/>
            <person name="Shenoy N."/>
            <person name="Sisk P."/>
            <person name="Stolte C."/>
            <person name="Sykes S."/>
            <person name="Walk T."/>
            <person name="White J."/>
            <person name="Yandava C."/>
            <person name="Burger G."/>
            <person name="Gray M.W."/>
            <person name="Holland P.W.H."/>
            <person name="King N."/>
            <person name="Lang F.B.F."/>
            <person name="Roger A.J."/>
            <person name="Ruiz-Trillo I."/>
            <person name="Lander E."/>
            <person name="Nusbaum C."/>
        </authorList>
    </citation>
    <scope>NUCLEOTIDE SEQUENCE [LARGE SCALE GENOMIC DNA]</scope>
    <source>
        <strain evidence="2">ATCC 38327</strain>
    </source>
</reference>
<keyword evidence="2" id="KW-1185">Reference proteome</keyword>
<dbReference type="InterPro" id="IPR044980">
    <property type="entry name" value="NDUFB2_plant/fungi"/>
</dbReference>
<organism evidence="1 2">
    <name type="scientific">Allomyces macrogynus (strain ATCC 38327)</name>
    <name type="common">Allomyces javanicus var. macrogynus</name>
    <dbReference type="NCBI Taxonomy" id="578462"/>
    <lineage>
        <taxon>Eukaryota</taxon>
        <taxon>Fungi</taxon>
        <taxon>Fungi incertae sedis</taxon>
        <taxon>Blastocladiomycota</taxon>
        <taxon>Blastocladiomycetes</taxon>
        <taxon>Blastocladiales</taxon>
        <taxon>Blastocladiaceae</taxon>
        <taxon>Allomyces</taxon>
    </lineage>
</organism>
<dbReference type="PANTHER" id="PTHR36987">
    <property type="entry name" value="NADH DEHYDROGENASE [UBIQUINONE] 1 BETA SUBCOMPLEX SUBUNIT 2-LIKE"/>
    <property type="match status" value="1"/>
</dbReference>
<evidence type="ECO:0008006" key="3">
    <source>
        <dbReference type="Google" id="ProtNLM"/>
    </source>
</evidence>
<proteinExistence type="predicted"/>
<dbReference type="Proteomes" id="UP000054350">
    <property type="component" value="Unassembled WGS sequence"/>
</dbReference>
<evidence type="ECO:0000313" key="1">
    <source>
        <dbReference type="EMBL" id="KNE71964.1"/>
    </source>
</evidence>
<name>A0A0L0TBP6_ALLM3</name>